<evidence type="ECO:0000313" key="2">
    <source>
        <dbReference type="EMBL" id="DAF56678.1"/>
    </source>
</evidence>
<dbReference type="EMBL" id="BK032721">
    <property type="protein sequence ID" value="DAF56678.1"/>
    <property type="molecule type" value="Genomic_DNA"/>
</dbReference>
<evidence type="ECO:0000256" key="1">
    <source>
        <dbReference type="SAM" id="MobiDB-lite"/>
    </source>
</evidence>
<protein>
    <submittedName>
        <fullName evidence="2">Uncharacterized protein</fullName>
    </submittedName>
</protein>
<accession>A0A8S5T0E3</accession>
<sequence>MYSFLLPMIGIDKKVALQKIDSLEQMLNNQSTNPTTYSNESQTSSFPTSQNDDLERFRKGLNSFK</sequence>
<feature type="compositionally biased region" description="Polar residues" evidence="1">
    <location>
        <begin position="28"/>
        <end position="51"/>
    </location>
</feature>
<feature type="region of interest" description="Disordered" evidence="1">
    <location>
        <begin position="28"/>
        <end position="65"/>
    </location>
</feature>
<reference evidence="2" key="1">
    <citation type="journal article" date="2021" name="Proc. Natl. Acad. Sci. U.S.A.">
        <title>A Catalog of Tens of Thousands of Viruses from Human Metagenomes Reveals Hidden Associations with Chronic Diseases.</title>
        <authorList>
            <person name="Tisza M.J."/>
            <person name="Buck C.B."/>
        </authorList>
    </citation>
    <scope>NUCLEOTIDE SEQUENCE</scope>
    <source>
        <strain evidence="2">CtWb16</strain>
    </source>
</reference>
<proteinExistence type="predicted"/>
<name>A0A8S5T0E3_9CAUD</name>
<organism evidence="2">
    <name type="scientific">Myoviridae sp. ctWb16</name>
    <dbReference type="NCBI Taxonomy" id="2827690"/>
    <lineage>
        <taxon>Viruses</taxon>
        <taxon>Duplodnaviria</taxon>
        <taxon>Heunggongvirae</taxon>
        <taxon>Uroviricota</taxon>
        <taxon>Caudoviricetes</taxon>
    </lineage>
</organism>